<dbReference type="AlphaFoldDB" id="A0A931MVQ0"/>
<keyword evidence="2" id="KW-1185">Reference proteome</keyword>
<protein>
    <submittedName>
        <fullName evidence="1">Uncharacterized protein</fullName>
    </submittedName>
</protein>
<name>A0A931MVQ0_9BACI</name>
<evidence type="ECO:0000313" key="2">
    <source>
        <dbReference type="Proteomes" id="UP000614490"/>
    </source>
</evidence>
<dbReference type="EMBL" id="JADZSC010000002">
    <property type="protein sequence ID" value="MBH0230624.1"/>
    <property type="molecule type" value="Genomic_DNA"/>
</dbReference>
<proteinExistence type="predicted"/>
<dbReference type="Proteomes" id="UP000614490">
    <property type="component" value="Unassembled WGS sequence"/>
</dbReference>
<gene>
    <name evidence="1" type="ORF">H0267_10400</name>
</gene>
<dbReference type="RefSeq" id="WP_197317247.1">
    <property type="nucleotide sequence ID" value="NZ_JADZSC010000002.1"/>
</dbReference>
<evidence type="ECO:0000313" key="1">
    <source>
        <dbReference type="EMBL" id="MBH0230624.1"/>
    </source>
</evidence>
<sequence>MGQIDDWLRERNHKEFICWNCKSELSREEIITVEKGYKLSLELCFECYMDEGK</sequence>
<reference evidence="1 2" key="1">
    <citation type="journal article" date="2005" name="Int. J. Syst. Evol. Microbiol.">
        <title>Halobacillus yeomjeoni sp. nov., isolated from a marine solar saltern in Korea.</title>
        <authorList>
            <person name="Yoon J.H."/>
            <person name="Kang S.J."/>
            <person name="Lee C.H."/>
            <person name="Oh H.W."/>
            <person name="Oh T.K."/>
        </authorList>
    </citation>
    <scope>NUCLEOTIDE SEQUENCE [LARGE SCALE GENOMIC DNA]</scope>
    <source>
        <strain evidence="1 2">KCTC 3957</strain>
    </source>
</reference>
<comment type="caution">
    <text evidence="1">The sequence shown here is derived from an EMBL/GenBank/DDBJ whole genome shotgun (WGS) entry which is preliminary data.</text>
</comment>
<accession>A0A931MVQ0</accession>
<organism evidence="1 2">
    <name type="scientific">Halobacillus yeomjeoni</name>
    <dbReference type="NCBI Taxonomy" id="311194"/>
    <lineage>
        <taxon>Bacteria</taxon>
        <taxon>Bacillati</taxon>
        <taxon>Bacillota</taxon>
        <taxon>Bacilli</taxon>
        <taxon>Bacillales</taxon>
        <taxon>Bacillaceae</taxon>
        <taxon>Halobacillus</taxon>
    </lineage>
</organism>